<dbReference type="InterPro" id="IPR001356">
    <property type="entry name" value="HD"/>
</dbReference>
<dbReference type="PROSITE" id="PS00027">
    <property type="entry name" value="HOMEOBOX_1"/>
    <property type="match status" value="1"/>
</dbReference>
<dbReference type="EMBL" id="JAROKS010000024">
    <property type="protein sequence ID" value="KAK1786857.1"/>
    <property type="molecule type" value="Genomic_DNA"/>
</dbReference>
<dbReference type="PANTHER" id="PTHR11850">
    <property type="entry name" value="HOMEOBOX PROTEIN TRANSCRIPTION FACTORS"/>
    <property type="match status" value="1"/>
</dbReference>
<evidence type="ECO:0000256" key="6">
    <source>
        <dbReference type="ARBA" id="ARBA00023163"/>
    </source>
</evidence>
<comment type="similarity">
    <text evidence="2">Belongs to the TALE/PBX homeobox family.</text>
</comment>
<evidence type="ECO:0000259" key="10">
    <source>
        <dbReference type="PROSITE" id="PS50071"/>
    </source>
</evidence>
<dbReference type="InterPro" id="IPR050224">
    <property type="entry name" value="TALE_homeobox"/>
</dbReference>
<dbReference type="InterPro" id="IPR017970">
    <property type="entry name" value="Homeobox_CS"/>
</dbReference>
<protein>
    <recommendedName>
        <fullName evidence="14">Pre-B-cell leukemia transcription factor 3</fullName>
    </recommendedName>
</protein>
<keyword evidence="7 8" id="KW-0539">Nucleus</keyword>
<keyword evidence="6" id="KW-0804">Transcription</keyword>
<keyword evidence="4 8" id="KW-0238">DNA-binding</keyword>
<dbReference type="InterPro" id="IPR009057">
    <property type="entry name" value="Homeodomain-like_sf"/>
</dbReference>
<evidence type="ECO:0000256" key="9">
    <source>
        <dbReference type="SAM" id="MobiDB-lite"/>
    </source>
</evidence>
<evidence type="ECO:0000313" key="13">
    <source>
        <dbReference type="Proteomes" id="UP001239994"/>
    </source>
</evidence>
<keyword evidence="13" id="KW-1185">Reference proteome</keyword>
<feature type="compositionally biased region" description="Basic and acidic residues" evidence="9">
    <location>
        <begin position="31"/>
        <end position="41"/>
    </location>
</feature>
<evidence type="ECO:0000256" key="1">
    <source>
        <dbReference type="ARBA" id="ARBA00004123"/>
    </source>
</evidence>
<evidence type="ECO:0000256" key="4">
    <source>
        <dbReference type="ARBA" id="ARBA00023125"/>
    </source>
</evidence>
<organism evidence="12 13">
    <name type="scientific">Electrophorus voltai</name>
    <dbReference type="NCBI Taxonomy" id="2609070"/>
    <lineage>
        <taxon>Eukaryota</taxon>
        <taxon>Metazoa</taxon>
        <taxon>Chordata</taxon>
        <taxon>Craniata</taxon>
        <taxon>Vertebrata</taxon>
        <taxon>Euteleostomi</taxon>
        <taxon>Actinopterygii</taxon>
        <taxon>Neopterygii</taxon>
        <taxon>Teleostei</taxon>
        <taxon>Ostariophysi</taxon>
        <taxon>Gymnotiformes</taxon>
        <taxon>Gymnotoidei</taxon>
        <taxon>Gymnotidae</taxon>
        <taxon>Electrophorus</taxon>
    </lineage>
</organism>
<keyword evidence="3" id="KW-0805">Transcription regulation</keyword>
<feature type="DNA-binding region" description="Homeobox" evidence="8">
    <location>
        <begin position="314"/>
        <end position="376"/>
    </location>
</feature>
<feature type="region of interest" description="Disordered" evidence="9">
    <location>
        <begin position="404"/>
        <end position="449"/>
    </location>
</feature>
<feature type="compositionally biased region" description="Pro residues" evidence="9">
    <location>
        <begin position="420"/>
        <end position="443"/>
    </location>
</feature>
<dbReference type="CDD" id="cd00086">
    <property type="entry name" value="homeodomain"/>
    <property type="match status" value="1"/>
</dbReference>
<accession>A0AAD9DP77</accession>
<evidence type="ECO:0000256" key="5">
    <source>
        <dbReference type="ARBA" id="ARBA00023155"/>
    </source>
</evidence>
<dbReference type="SUPFAM" id="SSF46689">
    <property type="entry name" value="Homeodomain-like"/>
    <property type="match status" value="1"/>
</dbReference>
<sequence length="485" mass="54376">MDEQARIMQTLGGVNLAGHSVQGGMALPPPHGHDGTDGDGRKQDIGDILHQIMTITDQSLDEAQAKKHGLNCHRMKPALFSVLCEIKEKTAKTAQEPRKPYIRGEGDGWRGREEGRQRKVDKWHIHALTPDQYGCRMGCRLNHWLSLEVQSYYRSVVSVEYMVETLDSLACLSIRGAQEEDPPDPQLMRLDNMLLAEGVAGPEKGGGSAAAAAAAAASGSPTDNSIEHSDYRAKLSQIRQIYHTELEKYEQACNEFTTHVMNLLREQSRTRPISPKEIERMVSIIHRKFSSIQMQLKQSTCEAVMILRSRFLDARRKRRNFSKQATEILNEYFYSHLSNPYPSEEAKEELAKKCSITVSQVSNWFGNKRIRYKKNIGKFQEEANLYAAKTAVNAAHAVAAAVQNSQTNSPTTPNSGTYHPPQPPPTPHHSYPTPSPSPPPRPRFLPGRGVRLAHTPRCLGAMTHDTAYTIDTNKKKPNHIKQRYD</sequence>
<gene>
    <name evidence="12" type="ORF">P4O66_017241</name>
</gene>
<dbReference type="AlphaFoldDB" id="A0AAD9DP77"/>
<evidence type="ECO:0000256" key="7">
    <source>
        <dbReference type="ARBA" id="ARBA00023242"/>
    </source>
</evidence>
<comment type="subcellular location">
    <subcellularLocation>
        <location evidence="1 8">Nucleus</location>
    </subcellularLocation>
</comment>
<proteinExistence type="inferred from homology"/>
<dbReference type="InterPro" id="IPR005542">
    <property type="entry name" value="PBX_PBC_dom"/>
</dbReference>
<name>A0AAD9DP77_9TELE</name>
<evidence type="ECO:0000259" key="11">
    <source>
        <dbReference type="PROSITE" id="PS51978"/>
    </source>
</evidence>
<dbReference type="Pfam" id="PF03792">
    <property type="entry name" value="PBC"/>
    <property type="match status" value="2"/>
</dbReference>
<keyword evidence="5 8" id="KW-0371">Homeobox</keyword>
<feature type="region of interest" description="Disordered" evidence="9">
    <location>
        <begin position="95"/>
        <end position="114"/>
    </location>
</feature>
<dbReference type="SMART" id="SM00389">
    <property type="entry name" value="HOX"/>
    <property type="match status" value="1"/>
</dbReference>
<dbReference type="GO" id="GO:0003677">
    <property type="term" value="F:DNA binding"/>
    <property type="evidence" value="ECO:0007669"/>
    <property type="project" value="UniProtKB-UniRule"/>
</dbReference>
<dbReference type="Gene3D" id="1.10.10.60">
    <property type="entry name" value="Homeodomain-like"/>
    <property type="match status" value="1"/>
</dbReference>
<dbReference type="InterPro" id="IPR008422">
    <property type="entry name" value="KN_HD"/>
</dbReference>
<evidence type="ECO:0008006" key="14">
    <source>
        <dbReference type="Google" id="ProtNLM"/>
    </source>
</evidence>
<dbReference type="GO" id="GO:0005634">
    <property type="term" value="C:nucleus"/>
    <property type="evidence" value="ECO:0007669"/>
    <property type="project" value="UniProtKB-SubCell"/>
</dbReference>
<evidence type="ECO:0000256" key="8">
    <source>
        <dbReference type="PROSITE-ProRule" id="PRU00108"/>
    </source>
</evidence>
<dbReference type="PROSITE" id="PS51978">
    <property type="entry name" value="PBC"/>
    <property type="match status" value="1"/>
</dbReference>
<evidence type="ECO:0000256" key="2">
    <source>
        <dbReference type="ARBA" id="ARBA00007601"/>
    </source>
</evidence>
<dbReference type="Pfam" id="PF05920">
    <property type="entry name" value="Homeobox_KN"/>
    <property type="match status" value="1"/>
</dbReference>
<reference evidence="12" key="1">
    <citation type="submission" date="2023-03" db="EMBL/GenBank/DDBJ databases">
        <title>Electrophorus voltai genome.</title>
        <authorList>
            <person name="Bian C."/>
        </authorList>
    </citation>
    <scope>NUCLEOTIDE SEQUENCE</scope>
    <source>
        <strain evidence="12">CB-2022</strain>
        <tissue evidence="12">Muscle</tissue>
    </source>
</reference>
<feature type="compositionally biased region" description="Polar residues" evidence="9">
    <location>
        <begin position="404"/>
        <end position="416"/>
    </location>
</feature>
<comment type="caution">
    <text evidence="12">The sequence shown here is derived from an EMBL/GenBank/DDBJ whole genome shotgun (WGS) entry which is preliminary data.</text>
</comment>
<evidence type="ECO:0000313" key="12">
    <source>
        <dbReference type="EMBL" id="KAK1786857.1"/>
    </source>
</evidence>
<dbReference type="GO" id="GO:0000981">
    <property type="term" value="F:DNA-binding transcription factor activity, RNA polymerase II-specific"/>
    <property type="evidence" value="ECO:0007669"/>
    <property type="project" value="InterPro"/>
</dbReference>
<dbReference type="FunFam" id="1.10.10.60:FF:000008">
    <property type="entry name" value="Pre-B-cell leukemia transcription factor 1"/>
    <property type="match status" value="1"/>
</dbReference>
<feature type="domain" description="PBC" evidence="11">
    <location>
        <begin position="40"/>
        <end position="313"/>
    </location>
</feature>
<feature type="region of interest" description="Disordered" evidence="9">
    <location>
        <begin position="22"/>
        <end position="41"/>
    </location>
</feature>
<dbReference type="PROSITE" id="PS50071">
    <property type="entry name" value="HOMEOBOX_2"/>
    <property type="match status" value="1"/>
</dbReference>
<evidence type="ECO:0000256" key="3">
    <source>
        <dbReference type="ARBA" id="ARBA00023015"/>
    </source>
</evidence>
<feature type="domain" description="Homeobox" evidence="10">
    <location>
        <begin position="312"/>
        <end position="375"/>
    </location>
</feature>
<dbReference type="Proteomes" id="UP001239994">
    <property type="component" value="Unassembled WGS sequence"/>
</dbReference>